<dbReference type="OrthoDB" id="9995002at2"/>
<accession>A0A401INS2</accession>
<keyword evidence="2" id="KW-1185">Reference proteome</keyword>
<name>A0A401INS2_APHSA</name>
<proteinExistence type="predicted"/>
<organism evidence="1 2">
    <name type="scientific">Aphanothece sacrum FPU1</name>
    <dbReference type="NCBI Taxonomy" id="1920663"/>
    <lineage>
        <taxon>Bacteria</taxon>
        <taxon>Bacillati</taxon>
        <taxon>Cyanobacteriota</taxon>
        <taxon>Cyanophyceae</taxon>
        <taxon>Oscillatoriophycideae</taxon>
        <taxon>Chroococcales</taxon>
        <taxon>Aphanothecaceae</taxon>
        <taxon>Aphanothece</taxon>
    </lineage>
</organism>
<evidence type="ECO:0000313" key="2">
    <source>
        <dbReference type="Proteomes" id="UP000287247"/>
    </source>
</evidence>
<dbReference type="AlphaFoldDB" id="A0A401INS2"/>
<sequence length="63" mass="7478">MLELLTLAYPNIDNFPEDNYSYYLTRMVSLWGDDLLNEWIESLQNQESEFLPLNKSSEMTLDN</sequence>
<dbReference type="RefSeq" id="WP_124976235.1">
    <property type="nucleotide sequence ID" value="NZ_BDQK01000017.1"/>
</dbReference>
<evidence type="ECO:0000313" key="1">
    <source>
        <dbReference type="EMBL" id="GBF82892.1"/>
    </source>
</evidence>
<dbReference type="Proteomes" id="UP000287247">
    <property type="component" value="Unassembled WGS sequence"/>
</dbReference>
<gene>
    <name evidence="1" type="ORF">AsFPU1_4326</name>
</gene>
<comment type="caution">
    <text evidence="1">The sequence shown here is derived from an EMBL/GenBank/DDBJ whole genome shotgun (WGS) entry which is preliminary data.</text>
</comment>
<protein>
    <submittedName>
        <fullName evidence="1">CDP-glucose 4,6-dehydratase</fullName>
    </submittedName>
</protein>
<reference evidence="2" key="1">
    <citation type="submission" date="2017-05" db="EMBL/GenBank/DDBJ databases">
        <title>Physiological properties and genetic analysis related to exopolysaccharide production of fresh-water unicellular cyanobacterium Aphanothece sacrum, Suizenji Nori, that has been cultured as a food source in Japan.</title>
        <authorList>
            <person name="Kanesaki Y."/>
            <person name="Yoshikawa S."/>
            <person name="Ohki K."/>
        </authorList>
    </citation>
    <scope>NUCLEOTIDE SEQUENCE [LARGE SCALE GENOMIC DNA]</scope>
    <source>
        <strain evidence="2">FPU1</strain>
    </source>
</reference>
<dbReference type="EMBL" id="BDQK01000017">
    <property type="protein sequence ID" value="GBF82892.1"/>
    <property type="molecule type" value="Genomic_DNA"/>
</dbReference>